<dbReference type="EMBL" id="JAAARO010000013">
    <property type="protein sequence ID" value="KAF5737153.1"/>
    <property type="molecule type" value="Genomic_DNA"/>
</dbReference>
<keyword evidence="2" id="KW-1185">Reference proteome</keyword>
<dbReference type="PANTHER" id="PTHR35311">
    <property type="entry name" value="KINETOCHORE-ASSOCIATED PROTEIN KNL-2 HOMOLOG"/>
    <property type="match status" value="1"/>
</dbReference>
<dbReference type="InterPro" id="IPR053090">
    <property type="entry name" value="Centromere_KNL-2_homolog"/>
</dbReference>
<dbReference type="PANTHER" id="PTHR35311:SF9">
    <property type="entry name" value="KINETOCHORE-ASSOCIATED PROTEIN KNL-2 HOMOLOG"/>
    <property type="match status" value="1"/>
</dbReference>
<name>A0A7J7CSU1_TRIWF</name>
<accession>A0A7J7CSU1</accession>
<dbReference type="AlphaFoldDB" id="A0A7J7CSU1"/>
<evidence type="ECO:0000313" key="1">
    <source>
        <dbReference type="EMBL" id="KAF5737153.1"/>
    </source>
</evidence>
<dbReference type="InParanoid" id="A0A7J7CSU1"/>
<reference evidence="1 2" key="1">
    <citation type="journal article" date="2020" name="Nat. Commun.">
        <title>Genome of Tripterygium wilfordii and identification of cytochrome P450 involved in triptolide biosynthesis.</title>
        <authorList>
            <person name="Tu L."/>
            <person name="Su P."/>
            <person name="Zhang Z."/>
            <person name="Gao L."/>
            <person name="Wang J."/>
            <person name="Hu T."/>
            <person name="Zhou J."/>
            <person name="Zhang Y."/>
            <person name="Zhao Y."/>
            <person name="Liu Y."/>
            <person name="Song Y."/>
            <person name="Tong Y."/>
            <person name="Lu Y."/>
            <person name="Yang J."/>
            <person name="Xu C."/>
            <person name="Jia M."/>
            <person name="Peters R.J."/>
            <person name="Huang L."/>
            <person name="Gao W."/>
        </authorList>
    </citation>
    <scope>NUCLEOTIDE SEQUENCE [LARGE SCALE GENOMIC DNA]</scope>
    <source>
        <strain evidence="2">cv. XIE 37</strain>
        <tissue evidence="1">Leaf</tissue>
    </source>
</reference>
<organism evidence="1 2">
    <name type="scientific">Tripterygium wilfordii</name>
    <name type="common">Thunder God vine</name>
    <dbReference type="NCBI Taxonomy" id="458696"/>
    <lineage>
        <taxon>Eukaryota</taxon>
        <taxon>Viridiplantae</taxon>
        <taxon>Streptophyta</taxon>
        <taxon>Embryophyta</taxon>
        <taxon>Tracheophyta</taxon>
        <taxon>Spermatophyta</taxon>
        <taxon>Magnoliopsida</taxon>
        <taxon>eudicotyledons</taxon>
        <taxon>Gunneridae</taxon>
        <taxon>Pentapetalae</taxon>
        <taxon>rosids</taxon>
        <taxon>fabids</taxon>
        <taxon>Celastrales</taxon>
        <taxon>Celastraceae</taxon>
        <taxon>Tripterygium</taxon>
    </lineage>
</organism>
<evidence type="ECO:0000313" key="2">
    <source>
        <dbReference type="Proteomes" id="UP000593562"/>
    </source>
</evidence>
<gene>
    <name evidence="1" type="ORF">HS088_TW13G00031</name>
</gene>
<proteinExistence type="predicted"/>
<protein>
    <submittedName>
        <fullName evidence="1">Uncharacterized protein</fullName>
    </submittedName>
</protein>
<comment type="caution">
    <text evidence="1">The sequence shown here is derived from an EMBL/GenBank/DDBJ whole genome shotgun (WGS) entry which is preliminary data.</text>
</comment>
<dbReference type="Proteomes" id="UP000593562">
    <property type="component" value="Unassembled WGS sequence"/>
</dbReference>
<sequence length="128" mass="14553">MSRNLSGTPKSKGKIQHLSANKSKRKIIFDSHVSPLIQKREVCIVSPESLSSKRSRSGRLVVPPLHFWRNQIPICDVDRNMIVIQEDVHVFEDQNRMLVYAKEVDPVMGVGSDSLLELPTAQLIQDRH</sequence>